<feature type="region of interest" description="Disordered" evidence="1">
    <location>
        <begin position="97"/>
        <end position="116"/>
    </location>
</feature>
<reference evidence="2" key="3">
    <citation type="submission" date="2025-09" db="UniProtKB">
        <authorList>
            <consortium name="Ensembl"/>
        </authorList>
    </citation>
    <scope>IDENTIFICATION</scope>
</reference>
<protein>
    <submittedName>
        <fullName evidence="2">Uncharacterized protein</fullName>
    </submittedName>
</protein>
<dbReference type="Ensembl" id="ENSPMRT00000015248.1">
    <property type="protein sequence ID" value="ENSPMRP00000014277.1"/>
    <property type="gene ID" value="ENSPMRG00000009514.1"/>
</dbReference>
<dbReference type="Proteomes" id="UP000472272">
    <property type="component" value="Chromosome 9"/>
</dbReference>
<sequence>MGQSYFLEDRRILFQRDGRWLHCPRSIERIERFRSLNREWQRWALQCGNTSNPKEASESPRASPLFLWHTLHHPCLPLFLKLLEMGRVKFPTLPPLLRGADQTKGSFPIPPVQSSP</sequence>
<dbReference type="PANTHER" id="PTHR46703">
    <property type="match status" value="1"/>
</dbReference>
<reference evidence="2" key="2">
    <citation type="submission" date="2025-08" db="UniProtKB">
        <authorList>
            <consortium name="Ensembl"/>
        </authorList>
    </citation>
    <scope>IDENTIFICATION</scope>
</reference>
<keyword evidence="3" id="KW-1185">Reference proteome</keyword>
<proteinExistence type="predicted"/>
<dbReference type="AlphaFoldDB" id="A0A670ISV6"/>
<evidence type="ECO:0000313" key="2">
    <source>
        <dbReference type="Ensembl" id="ENSPMRP00000014277.1"/>
    </source>
</evidence>
<reference evidence="2 3" key="1">
    <citation type="journal article" date="2019" name="Proc. Natl. Acad. Sci. U.S.A.">
        <title>Regulatory changes in pterin and carotenoid genes underlie balanced color polymorphisms in the wall lizard.</title>
        <authorList>
            <person name="Andrade P."/>
            <person name="Pinho C."/>
            <person name="Perez I de Lanuza G."/>
            <person name="Afonso S."/>
            <person name="Brejcha J."/>
            <person name="Rubin C.J."/>
            <person name="Wallerman O."/>
            <person name="Pereira P."/>
            <person name="Sabatino S.J."/>
            <person name="Bellati A."/>
            <person name="Pellitteri-Rosa D."/>
            <person name="Bosakova Z."/>
            <person name="Bunikis I."/>
            <person name="Carretero M.A."/>
            <person name="Feiner N."/>
            <person name="Marsik P."/>
            <person name="Pauperio F."/>
            <person name="Salvi D."/>
            <person name="Soler L."/>
            <person name="While G.M."/>
            <person name="Uller T."/>
            <person name="Font E."/>
            <person name="Andersson L."/>
            <person name="Carneiro M."/>
        </authorList>
    </citation>
    <scope>NUCLEOTIDE SEQUENCE</scope>
</reference>
<accession>A0A670ISV6</accession>
<dbReference type="PANTHER" id="PTHR46703:SF1">
    <property type="match status" value="1"/>
</dbReference>
<organism evidence="2 3">
    <name type="scientific">Podarcis muralis</name>
    <name type="common">Wall lizard</name>
    <name type="synonym">Lacerta muralis</name>
    <dbReference type="NCBI Taxonomy" id="64176"/>
    <lineage>
        <taxon>Eukaryota</taxon>
        <taxon>Metazoa</taxon>
        <taxon>Chordata</taxon>
        <taxon>Craniata</taxon>
        <taxon>Vertebrata</taxon>
        <taxon>Euteleostomi</taxon>
        <taxon>Lepidosauria</taxon>
        <taxon>Squamata</taxon>
        <taxon>Bifurcata</taxon>
        <taxon>Unidentata</taxon>
        <taxon>Episquamata</taxon>
        <taxon>Laterata</taxon>
        <taxon>Lacertibaenia</taxon>
        <taxon>Lacertidae</taxon>
        <taxon>Podarcis</taxon>
    </lineage>
</organism>
<evidence type="ECO:0000256" key="1">
    <source>
        <dbReference type="SAM" id="MobiDB-lite"/>
    </source>
</evidence>
<name>A0A670ISV6_PODMU</name>
<evidence type="ECO:0000313" key="3">
    <source>
        <dbReference type="Proteomes" id="UP000472272"/>
    </source>
</evidence>